<keyword evidence="2" id="KW-1185">Reference proteome</keyword>
<dbReference type="PANTHER" id="PTHR11697:SF230">
    <property type="entry name" value="ZINC FINGER, MYM DOMAIN CONTAINING 1"/>
    <property type="match status" value="1"/>
</dbReference>
<organism evidence="1 2">
    <name type="scientific">Lithospermum erythrorhizon</name>
    <name type="common">Purple gromwell</name>
    <name type="synonym">Lithospermum officinale var. erythrorhizon</name>
    <dbReference type="NCBI Taxonomy" id="34254"/>
    <lineage>
        <taxon>Eukaryota</taxon>
        <taxon>Viridiplantae</taxon>
        <taxon>Streptophyta</taxon>
        <taxon>Embryophyta</taxon>
        <taxon>Tracheophyta</taxon>
        <taxon>Spermatophyta</taxon>
        <taxon>Magnoliopsida</taxon>
        <taxon>eudicotyledons</taxon>
        <taxon>Gunneridae</taxon>
        <taxon>Pentapetalae</taxon>
        <taxon>asterids</taxon>
        <taxon>lamiids</taxon>
        <taxon>Boraginales</taxon>
        <taxon>Boraginaceae</taxon>
        <taxon>Boraginoideae</taxon>
        <taxon>Lithospermeae</taxon>
        <taxon>Lithospermum</taxon>
    </lineage>
</organism>
<gene>
    <name evidence="1" type="ORF">LIER_08934</name>
</gene>
<dbReference type="Proteomes" id="UP001454036">
    <property type="component" value="Unassembled WGS sequence"/>
</dbReference>
<protein>
    <submittedName>
        <fullName evidence="1">Uncharacterized protein</fullName>
    </submittedName>
</protein>
<accession>A0AAV3PIK8</accession>
<evidence type="ECO:0000313" key="2">
    <source>
        <dbReference type="Proteomes" id="UP001454036"/>
    </source>
</evidence>
<comment type="caution">
    <text evidence="1">The sequence shown here is derived from an EMBL/GenBank/DDBJ whole genome shotgun (WGS) entry which is preliminary data.</text>
</comment>
<reference evidence="1 2" key="1">
    <citation type="submission" date="2024-01" db="EMBL/GenBank/DDBJ databases">
        <title>The complete chloroplast genome sequence of Lithospermum erythrorhizon: insights into the phylogenetic relationship among Boraginaceae species and the maternal lineages of purple gromwells.</title>
        <authorList>
            <person name="Okada T."/>
            <person name="Watanabe K."/>
        </authorList>
    </citation>
    <scope>NUCLEOTIDE SEQUENCE [LARGE SCALE GENOMIC DNA]</scope>
</reference>
<sequence length="145" mass="17222">MYETKKAGERIDRRYHVSRKLYVVAKSASYRAKDLDRDYAIQGRIYMVVKVYLDYPKSKLKDLFTPIIEVFEELEDDRDSEGEPQSLLLIMKTFRFVFMLHLMVDVLSVTNDLSEELERDDQDIVNAMKLVEINKKIFQKMRKDG</sequence>
<dbReference type="PANTHER" id="PTHR11697">
    <property type="entry name" value="GENERAL TRANSCRIPTION FACTOR 2-RELATED ZINC FINGER PROTEIN"/>
    <property type="match status" value="1"/>
</dbReference>
<name>A0AAV3PIK8_LITER</name>
<dbReference type="AlphaFoldDB" id="A0AAV3PIK8"/>
<dbReference type="EMBL" id="BAABME010001483">
    <property type="protein sequence ID" value="GAA0149862.1"/>
    <property type="molecule type" value="Genomic_DNA"/>
</dbReference>
<dbReference type="InterPro" id="IPR055298">
    <property type="entry name" value="AtLOH3-like"/>
</dbReference>
<evidence type="ECO:0000313" key="1">
    <source>
        <dbReference type="EMBL" id="GAA0149862.1"/>
    </source>
</evidence>
<proteinExistence type="predicted"/>